<dbReference type="InterPro" id="IPR050738">
    <property type="entry name" value="Sulfatase"/>
</dbReference>
<dbReference type="Proteomes" id="UP001152320">
    <property type="component" value="Chromosome 13"/>
</dbReference>
<evidence type="ECO:0000256" key="2">
    <source>
        <dbReference type="ARBA" id="ARBA00008779"/>
    </source>
</evidence>
<comment type="similarity">
    <text evidence="2">Belongs to the sulfatase family.</text>
</comment>
<dbReference type="InterPro" id="IPR017850">
    <property type="entry name" value="Alkaline_phosphatase_core_sf"/>
</dbReference>
<dbReference type="Pfam" id="PF00884">
    <property type="entry name" value="Sulfatase"/>
    <property type="match status" value="1"/>
</dbReference>
<evidence type="ECO:0000313" key="5">
    <source>
        <dbReference type="Proteomes" id="UP001152320"/>
    </source>
</evidence>
<dbReference type="GO" id="GO:0004065">
    <property type="term" value="F:arylsulfatase activity"/>
    <property type="evidence" value="ECO:0007669"/>
    <property type="project" value="TreeGrafter"/>
</dbReference>
<sequence>MGWGDPGCYGNEARETPNIDKLAEEGAMFTDFYSAYTVCSPSRAAMLTGRLPLRTGIYTDNFFGRNSVFLPNVTGGMVAEEETFAEIIAKLGYRNKVIGKWHLGNTEESFPLKQGFHEFFGSNANHFGPFDNINFPNVEVYRDDKMVGRYFEGEYFMNLTTGESNLTRLWSEDALDFIEANRKGPFFLYWAADATHTPLGAHRDFLGTSQRGLYGDVVRDLDYGVGQIISKLRELNIERKTFVFFGSDNGPAGYQGIESGSAGPFMCTKITTFEGGMRVPGIFWWPGTIPAGQIQRAPANLLDIFHTVLDITGGEVSDCSKPLDGQSLLPILTDEPGAKLENNPIFFYRGTGLFAVRVGDYKAHYYTWTLGPLAKSIYGDPCSGEYLENFTTEEITNHTMQPMLFHLGRDPGESYPIE</sequence>
<dbReference type="EMBL" id="JAIZAY010000013">
    <property type="protein sequence ID" value="KAJ8030978.1"/>
    <property type="molecule type" value="Genomic_DNA"/>
</dbReference>
<keyword evidence="5" id="KW-1185">Reference proteome</keyword>
<dbReference type="Gene3D" id="3.30.1120.10">
    <property type="match status" value="1"/>
</dbReference>
<reference evidence="4" key="1">
    <citation type="submission" date="2021-10" db="EMBL/GenBank/DDBJ databases">
        <title>Tropical sea cucumber genome reveals ecological adaptation and Cuvierian tubules defense mechanism.</title>
        <authorList>
            <person name="Chen T."/>
        </authorList>
    </citation>
    <scope>NUCLEOTIDE SEQUENCE</scope>
    <source>
        <strain evidence="4">Nanhai2018</strain>
        <tissue evidence="4">Muscle</tissue>
    </source>
</reference>
<gene>
    <name evidence="4" type="ORF">HOLleu_27550</name>
</gene>
<dbReference type="AlphaFoldDB" id="A0A9Q1BQ35"/>
<accession>A0A9Q1BQ35</accession>
<evidence type="ECO:0000256" key="1">
    <source>
        <dbReference type="ARBA" id="ARBA00001913"/>
    </source>
</evidence>
<name>A0A9Q1BQ35_HOLLE</name>
<dbReference type="OrthoDB" id="103349at2759"/>
<dbReference type="InterPro" id="IPR000917">
    <property type="entry name" value="Sulfatase_N"/>
</dbReference>
<evidence type="ECO:0000313" key="4">
    <source>
        <dbReference type="EMBL" id="KAJ8030978.1"/>
    </source>
</evidence>
<dbReference type="Pfam" id="PF14707">
    <property type="entry name" value="Sulfatase_C"/>
    <property type="match status" value="1"/>
</dbReference>
<dbReference type="PANTHER" id="PTHR42693:SF47">
    <property type="entry name" value="N-ACETYLGALACTOSAMINE-6-SULFATASE"/>
    <property type="match status" value="1"/>
</dbReference>
<organism evidence="4 5">
    <name type="scientific">Holothuria leucospilota</name>
    <name type="common">Black long sea cucumber</name>
    <name type="synonym">Mertensiothuria leucospilota</name>
    <dbReference type="NCBI Taxonomy" id="206669"/>
    <lineage>
        <taxon>Eukaryota</taxon>
        <taxon>Metazoa</taxon>
        <taxon>Echinodermata</taxon>
        <taxon>Eleutherozoa</taxon>
        <taxon>Echinozoa</taxon>
        <taxon>Holothuroidea</taxon>
        <taxon>Aspidochirotacea</taxon>
        <taxon>Aspidochirotida</taxon>
        <taxon>Holothuriidae</taxon>
        <taxon>Holothuria</taxon>
    </lineage>
</organism>
<dbReference type="Gene3D" id="3.40.720.10">
    <property type="entry name" value="Alkaline Phosphatase, subunit A"/>
    <property type="match status" value="1"/>
</dbReference>
<dbReference type="PANTHER" id="PTHR42693">
    <property type="entry name" value="ARYLSULFATASE FAMILY MEMBER"/>
    <property type="match status" value="1"/>
</dbReference>
<proteinExistence type="inferred from homology"/>
<dbReference type="SUPFAM" id="SSF53649">
    <property type="entry name" value="Alkaline phosphatase-like"/>
    <property type="match status" value="1"/>
</dbReference>
<comment type="cofactor">
    <cofactor evidence="1">
        <name>Ca(2+)</name>
        <dbReference type="ChEBI" id="CHEBI:29108"/>
    </cofactor>
</comment>
<evidence type="ECO:0000259" key="3">
    <source>
        <dbReference type="Pfam" id="PF00884"/>
    </source>
</evidence>
<comment type="caution">
    <text evidence="4">The sequence shown here is derived from an EMBL/GenBank/DDBJ whole genome shotgun (WGS) entry which is preliminary data.</text>
</comment>
<feature type="domain" description="Sulfatase N-terminal" evidence="3">
    <location>
        <begin position="1"/>
        <end position="313"/>
    </location>
</feature>
<protein>
    <submittedName>
        <fullName evidence="4">N-acetylgalactosamine-6-sulfatase</fullName>
    </submittedName>
</protein>